<feature type="transmembrane region" description="Helical" evidence="10">
    <location>
        <begin position="176"/>
        <end position="197"/>
    </location>
</feature>
<dbReference type="Proteomes" id="UP000054893">
    <property type="component" value="Unassembled WGS sequence"/>
</dbReference>
<dbReference type="Pfam" id="PF02518">
    <property type="entry name" value="HATPase_c"/>
    <property type="match status" value="1"/>
</dbReference>
<dbReference type="SUPFAM" id="SSF47384">
    <property type="entry name" value="Homodimeric domain of signal transducing histidine kinase"/>
    <property type="match status" value="1"/>
</dbReference>
<dbReference type="EMBL" id="FCOC02000005">
    <property type="protein sequence ID" value="SAL27585.1"/>
    <property type="molecule type" value="Genomic_DNA"/>
</dbReference>
<evidence type="ECO:0000256" key="10">
    <source>
        <dbReference type="SAM" id="Phobius"/>
    </source>
</evidence>
<dbReference type="CDD" id="cd00075">
    <property type="entry name" value="HATPase"/>
    <property type="match status" value="1"/>
</dbReference>
<protein>
    <recommendedName>
        <fullName evidence="3">histidine kinase</fullName>
        <ecNumber evidence="3">2.7.13.3</ecNumber>
    </recommendedName>
</protein>
<evidence type="ECO:0000256" key="2">
    <source>
        <dbReference type="ARBA" id="ARBA00004370"/>
    </source>
</evidence>
<dbReference type="InterPro" id="IPR050428">
    <property type="entry name" value="TCS_sensor_his_kinase"/>
</dbReference>
<evidence type="ECO:0000256" key="7">
    <source>
        <dbReference type="ARBA" id="ARBA00022777"/>
    </source>
</evidence>
<dbReference type="SMART" id="SM00387">
    <property type="entry name" value="HATPase_c"/>
    <property type="match status" value="1"/>
</dbReference>
<evidence type="ECO:0000256" key="1">
    <source>
        <dbReference type="ARBA" id="ARBA00000085"/>
    </source>
</evidence>
<evidence type="ECO:0000256" key="8">
    <source>
        <dbReference type="ARBA" id="ARBA00022989"/>
    </source>
</evidence>
<name>A0A158G660_CABSO</name>
<dbReference type="InterPro" id="IPR003594">
    <property type="entry name" value="HATPase_dom"/>
</dbReference>
<evidence type="ECO:0000256" key="3">
    <source>
        <dbReference type="ARBA" id="ARBA00012438"/>
    </source>
</evidence>
<feature type="domain" description="HAMP" evidence="12">
    <location>
        <begin position="197"/>
        <end position="249"/>
    </location>
</feature>
<dbReference type="InterPro" id="IPR003661">
    <property type="entry name" value="HisK_dim/P_dom"/>
</dbReference>
<accession>A0A158G660</accession>
<keyword evidence="6 10" id="KW-0812">Transmembrane</keyword>
<dbReference type="SUPFAM" id="SSF158472">
    <property type="entry name" value="HAMP domain-like"/>
    <property type="match status" value="1"/>
</dbReference>
<gene>
    <name evidence="13" type="ORF">AWB64_02287</name>
</gene>
<reference evidence="13 14" key="1">
    <citation type="submission" date="2016-01" db="EMBL/GenBank/DDBJ databases">
        <authorList>
            <person name="Oliw E.H."/>
        </authorList>
    </citation>
    <scope>NUCLEOTIDE SEQUENCE [LARGE SCALE GENOMIC DNA]</scope>
    <source>
        <strain evidence="13">LMG 22029</strain>
    </source>
</reference>
<keyword evidence="10" id="KW-0472">Membrane</keyword>
<evidence type="ECO:0000256" key="6">
    <source>
        <dbReference type="ARBA" id="ARBA00022692"/>
    </source>
</evidence>
<dbReference type="GO" id="GO:0005886">
    <property type="term" value="C:plasma membrane"/>
    <property type="evidence" value="ECO:0007669"/>
    <property type="project" value="TreeGrafter"/>
</dbReference>
<proteinExistence type="predicted"/>
<evidence type="ECO:0000313" key="14">
    <source>
        <dbReference type="Proteomes" id="UP000054893"/>
    </source>
</evidence>
<dbReference type="Gene3D" id="1.10.287.130">
    <property type="match status" value="1"/>
</dbReference>
<dbReference type="InterPro" id="IPR005467">
    <property type="entry name" value="His_kinase_dom"/>
</dbReference>
<comment type="catalytic activity">
    <reaction evidence="1">
        <text>ATP + protein L-histidine = ADP + protein N-phospho-L-histidine.</text>
        <dbReference type="EC" id="2.7.13.3"/>
    </reaction>
</comment>
<sequence>MINSLHRTLPANLGRGWHTTTFRWLAVYAVIFALAVLVLIGFIGWSVTTRMEIDTDSLLHWQMVSFESIPDRELPGAIQRRVEQERLHNSYFGLFAANGAHLAGDILTMPDGLAVVQSGMGGKATGTTLVRSVAVMGRTHLPVIRAIAQARPDGSRIVIARDLRGVLSLRDATLNALVGGGVILLFVSIGAGLLLSVRQMRRVRDIHRVTVRIAQGDLNQRLPIGGRDELDMLAHLVNHMLDEIERLMDEVKGACDGIAHDLRTPLAHIRTLLGNAAQRSHTMADEASAQLIEQARRETDMLLERFRAMLRISEISGLKRRSGFAQVDLTALVREMCELYEPLAEDGGVNLVTHLDAMPAIHGDRSLLFEAFSNLLDNAIKFSPEGGMVRVTLTVHHHGPRLTVTDNGPGIPEHEREAVLQRFYRGADARRVLGSGLGLSIVSAVMRLHDFTLHVGANEEPGGTVMSVECWPHALD</sequence>
<dbReference type="PROSITE" id="PS50885">
    <property type="entry name" value="HAMP"/>
    <property type="match status" value="1"/>
</dbReference>
<dbReference type="InterPro" id="IPR036890">
    <property type="entry name" value="HATPase_C_sf"/>
</dbReference>
<dbReference type="AlphaFoldDB" id="A0A158G660"/>
<dbReference type="GO" id="GO:0000155">
    <property type="term" value="F:phosphorelay sensor kinase activity"/>
    <property type="evidence" value="ECO:0007669"/>
    <property type="project" value="InterPro"/>
</dbReference>
<evidence type="ECO:0000259" key="11">
    <source>
        <dbReference type="PROSITE" id="PS50109"/>
    </source>
</evidence>
<dbReference type="SUPFAM" id="SSF55874">
    <property type="entry name" value="ATPase domain of HSP90 chaperone/DNA topoisomerase II/histidine kinase"/>
    <property type="match status" value="1"/>
</dbReference>
<feature type="domain" description="Histidine kinase" evidence="11">
    <location>
        <begin position="257"/>
        <end position="469"/>
    </location>
</feature>
<dbReference type="Pfam" id="PF00672">
    <property type="entry name" value="HAMP"/>
    <property type="match status" value="1"/>
</dbReference>
<evidence type="ECO:0000256" key="4">
    <source>
        <dbReference type="ARBA" id="ARBA00022553"/>
    </source>
</evidence>
<keyword evidence="8 10" id="KW-1133">Transmembrane helix</keyword>
<dbReference type="RefSeq" id="WP_244164031.1">
    <property type="nucleotide sequence ID" value="NZ_FCOC02000005.1"/>
</dbReference>
<dbReference type="InterPro" id="IPR036097">
    <property type="entry name" value="HisK_dim/P_sf"/>
</dbReference>
<keyword evidence="5" id="KW-0808">Transferase</keyword>
<keyword evidence="9" id="KW-0902">Two-component regulatory system</keyword>
<feature type="transmembrane region" description="Helical" evidence="10">
    <location>
        <begin position="21"/>
        <end position="45"/>
    </location>
</feature>
<evidence type="ECO:0000256" key="5">
    <source>
        <dbReference type="ARBA" id="ARBA00022679"/>
    </source>
</evidence>
<dbReference type="PANTHER" id="PTHR45436">
    <property type="entry name" value="SENSOR HISTIDINE KINASE YKOH"/>
    <property type="match status" value="1"/>
</dbReference>
<keyword evidence="4" id="KW-0597">Phosphoprotein</keyword>
<dbReference type="CDD" id="cd06225">
    <property type="entry name" value="HAMP"/>
    <property type="match status" value="1"/>
</dbReference>
<dbReference type="SMART" id="SM00304">
    <property type="entry name" value="HAMP"/>
    <property type="match status" value="1"/>
</dbReference>
<evidence type="ECO:0000259" key="12">
    <source>
        <dbReference type="PROSITE" id="PS50885"/>
    </source>
</evidence>
<dbReference type="Gene3D" id="3.30.565.10">
    <property type="entry name" value="Histidine kinase-like ATPase, C-terminal domain"/>
    <property type="match status" value="1"/>
</dbReference>
<dbReference type="PANTHER" id="PTHR45436:SF8">
    <property type="entry name" value="HISTIDINE KINASE"/>
    <property type="match status" value="1"/>
</dbReference>
<dbReference type="PROSITE" id="PS50109">
    <property type="entry name" value="HIS_KIN"/>
    <property type="match status" value="1"/>
</dbReference>
<dbReference type="Gene3D" id="6.10.340.10">
    <property type="match status" value="1"/>
</dbReference>
<evidence type="ECO:0000313" key="13">
    <source>
        <dbReference type="EMBL" id="SAL27585.1"/>
    </source>
</evidence>
<dbReference type="EC" id="2.7.13.3" evidence="3"/>
<organism evidence="13 14">
    <name type="scientific">Caballeronia sordidicola</name>
    <name type="common">Burkholderia sordidicola</name>
    <dbReference type="NCBI Taxonomy" id="196367"/>
    <lineage>
        <taxon>Bacteria</taxon>
        <taxon>Pseudomonadati</taxon>
        <taxon>Pseudomonadota</taxon>
        <taxon>Betaproteobacteria</taxon>
        <taxon>Burkholderiales</taxon>
        <taxon>Burkholderiaceae</taxon>
        <taxon>Caballeronia</taxon>
    </lineage>
</organism>
<dbReference type="InterPro" id="IPR003660">
    <property type="entry name" value="HAMP_dom"/>
</dbReference>
<dbReference type="CDD" id="cd00082">
    <property type="entry name" value="HisKA"/>
    <property type="match status" value="1"/>
</dbReference>
<comment type="subcellular location">
    <subcellularLocation>
        <location evidence="2">Membrane</location>
    </subcellularLocation>
</comment>
<evidence type="ECO:0000256" key="9">
    <source>
        <dbReference type="ARBA" id="ARBA00023012"/>
    </source>
</evidence>
<keyword evidence="7 13" id="KW-0418">Kinase</keyword>